<proteinExistence type="predicted"/>
<sequence length="240" mass="24934">MDLARPCWPALVVASVLTLVCAVAAWVSAGAAGAELTRGPTRAELHTAAKREVAERWRAWPAGSVFPAALPYAAEQGGRERATRIGISPRTDCAASVDAGAAGALREAGCLAVLRATYIDELRGVLVTVGVVALPDEFAAARAKAAFPAGGAPAPGLRPLAFPGTVSHRFTPSVRQAASVRQAGPYVVLTTAGQVDGRPARAVAEQRPAIFAFAAEISERVLVSLTTPRMPDCASKEWRC</sequence>
<dbReference type="Proteomes" id="UP000583800">
    <property type="component" value="Unassembled WGS sequence"/>
</dbReference>
<protein>
    <submittedName>
        <fullName evidence="1">Uncharacterized protein</fullName>
    </submittedName>
</protein>
<accession>A0A7X0C1A4</accession>
<dbReference type="RefSeq" id="WP_246502468.1">
    <property type="nucleotide sequence ID" value="NZ_JACHJB010000001.1"/>
</dbReference>
<name>A0A7X0C1A4_9ACTN</name>
<evidence type="ECO:0000313" key="1">
    <source>
        <dbReference type="EMBL" id="MBB6344864.1"/>
    </source>
</evidence>
<dbReference type="EMBL" id="JACHJB010000001">
    <property type="protein sequence ID" value="MBB6344864.1"/>
    <property type="molecule type" value="Genomic_DNA"/>
</dbReference>
<reference evidence="1 2" key="1">
    <citation type="submission" date="2020-08" db="EMBL/GenBank/DDBJ databases">
        <title>Sequencing the genomes of 1000 actinobacteria strains.</title>
        <authorList>
            <person name="Klenk H.-P."/>
        </authorList>
    </citation>
    <scope>NUCLEOTIDE SEQUENCE [LARGE SCALE GENOMIC DNA]</scope>
    <source>
        <strain evidence="1 2">DSM 45913</strain>
    </source>
</reference>
<organism evidence="1 2">
    <name type="scientific">Nonomuraea muscovyensis</name>
    <dbReference type="NCBI Taxonomy" id="1124761"/>
    <lineage>
        <taxon>Bacteria</taxon>
        <taxon>Bacillati</taxon>
        <taxon>Actinomycetota</taxon>
        <taxon>Actinomycetes</taxon>
        <taxon>Streptosporangiales</taxon>
        <taxon>Streptosporangiaceae</taxon>
        <taxon>Nonomuraea</taxon>
    </lineage>
</organism>
<evidence type="ECO:0000313" key="2">
    <source>
        <dbReference type="Proteomes" id="UP000583800"/>
    </source>
</evidence>
<dbReference type="AlphaFoldDB" id="A0A7X0C1A4"/>
<keyword evidence="2" id="KW-1185">Reference proteome</keyword>
<comment type="caution">
    <text evidence="1">The sequence shown here is derived from an EMBL/GenBank/DDBJ whole genome shotgun (WGS) entry which is preliminary data.</text>
</comment>
<gene>
    <name evidence="1" type="ORF">FHU36_001373</name>
</gene>